<dbReference type="SUPFAM" id="SSF47384">
    <property type="entry name" value="Homodimeric domain of signal transducing histidine kinase"/>
    <property type="match status" value="1"/>
</dbReference>
<evidence type="ECO:0000256" key="8">
    <source>
        <dbReference type="ARBA" id="ARBA00023012"/>
    </source>
</evidence>
<reference evidence="11 12" key="1">
    <citation type="submission" date="2017-06" db="EMBL/GenBank/DDBJ databases">
        <title>Novel microbial phyla capable of carbon fixation and sulfur reduction in deep-sea sediments.</title>
        <authorList>
            <person name="Huang J."/>
            <person name="Baker B."/>
            <person name="Wang Y."/>
        </authorList>
    </citation>
    <scope>NUCLEOTIDE SEQUENCE [LARGE SCALE GENOMIC DNA]</scope>
    <source>
        <strain evidence="11">B3_TA06</strain>
    </source>
</reference>
<dbReference type="AlphaFoldDB" id="A0A532V951"/>
<evidence type="ECO:0000313" key="11">
    <source>
        <dbReference type="EMBL" id="TKJ43696.1"/>
    </source>
</evidence>
<evidence type="ECO:0000256" key="4">
    <source>
        <dbReference type="ARBA" id="ARBA00022679"/>
    </source>
</evidence>
<evidence type="ECO:0000256" key="7">
    <source>
        <dbReference type="ARBA" id="ARBA00022840"/>
    </source>
</evidence>
<evidence type="ECO:0000313" key="12">
    <source>
        <dbReference type="Proteomes" id="UP000317778"/>
    </source>
</evidence>
<dbReference type="SMART" id="SM00387">
    <property type="entry name" value="HATPase_c"/>
    <property type="match status" value="1"/>
</dbReference>
<keyword evidence="5" id="KW-0547">Nucleotide-binding</keyword>
<dbReference type="PRINTS" id="PR00344">
    <property type="entry name" value="BCTRLSENSOR"/>
</dbReference>
<evidence type="ECO:0000256" key="1">
    <source>
        <dbReference type="ARBA" id="ARBA00000085"/>
    </source>
</evidence>
<keyword evidence="7" id="KW-0067">ATP-binding</keyword>
<evidence type="ECO:0000256" key="5">
    <source>
        <dbReference type="ARBA" id="ARBA00022741"/>
    </source>
</evidence>
<dbReference type="GO" id="GO:0000155">
    <property type="term" value="F:phosphorelay sensor kinase activity"/>
    <property type="evidence" value="ECO:0007669"/>
    <property type="project" value="InterPro"/>
</dbReference>
<evidence type="ECO:0000259" key="10">
    <source>
        <dbReference type="PROSITE" id="PS50109"/>
    </source>
</evidence>
<proteinExistence type="predicted"/>
<dbReference type="InterPro" id="IPR004358">
    <property type="entry name" value="Sig_transdc_His_kin-like_C"/>
</dbReference>
<keyword evidence="4" id="KW-0808">Transferase</keyword>
<dbReference type="Proteomes" id="UP000317778">
    <property type="component" value="Unassembled WGS sequence"/>
</dbReference>
<protein>
    <recommendedName>
        <fullName evidence="2">histidine kinase</fullName>
        <ecNumber evidence="2">2.7.13.3</ecNumber>
    </recommendedName>
</protein>
<evidence type="ECO:0000256" key="6">
    <source>
        <dbReference type="ARBA" id="ARBA00022777"/>
    </source>
</evidence>
<keyword evidence="6" id="KW-0418">Kinase</keyword>
<dbReference type="InterPro" id="IPR029016">
    <property type="entry name" value="GAF-like_dom_sf"/>
</dbReference>
<evidence type="ECO:0000256" key="3">
    <source>
        <dbReference type="ARBA" id="ARBA00022553"/>
    </source>
</evidence>
<feature type="domain" description="Histidine kinase" evidence="10">
    <location>
        <begin position="364"/>
        <end position="573"/>
    </location>
</feature>
<dbReference type="InterPro" id="IPR036890">
    <property type="entry name" value="HATPase_C_sf"/>
</dbReference>
<dbReference type="InterPro" id="IPR003594">
    <property type="entry name" value="HATPase_dom"/>
</dbReference>
<feature type="compositionally biased region" description="Polar residues" evidence="9">
    <location>
        <begin position="589"/>
        <end position="605"/>
    </location>
</feature>
<name>A0A532V951_UNCT6</name>
<accession>A0A532V951</accession>
<gene>
    <name evidence="11" type="ORF">CEE36_03145</name>
</gene>
<keyword evidence="8" id="KW-0902">Two-component regulatory system</keyword>
<dbReference type="CDD" id="cd00082">
    <property type="entry name" value="HisKA"/>
    <property type="match status" value="1"/>
</dbReference>
<dbReference type="PROSITE" id="PS50109">
    <property type="entry name" value="HIS_KIN"/>
    <property type="match status" value="1"/>
</dbReference>
<feature type="compositionally biased region" description="Basic and acidic residues" evidence="9">
    <location>
        <begin position="629"/>
        <end position="640"/>
    </location>
</feature>
<dbReference type="InterPro" id="IPR003661">
    <property type="entry name" value="HisK_dim/P_dom"/>
</dbReference>
<feature type="compositionally biased region" description="Low complexity" evidence="9">
    <location>
        <begin position="617"/>
        <end position="628"/>
    </location>
</feature>
<dbReference type="EMBL" id="NJBO01000003">
    <property type="protein sequence ID" value="TKJ43696.1"/>
    <property type="molecule type" value="Genomic_DNA"/>
</dbReference>
<dbReference type="InterPro" id="IPR036097">
    <property type="entry name" value="HisK_dim/P_sf"/>
</dbReference>
<comment type="catalytic activity">
    <reaction evidence="1">
        <text>ATP + protein L-histidine = ADP + protein N-phospho-L-histidine.</text>
        <dbReference type="EC" id="2.7.13.3"/>
    </reaction>
</comment>
<keyword evidence="3" id="KW-0597">Phosphoprotein</keyword>
<organism evidence="11 12">
    <name type="scientific">candidate division TA06 bacterium B3_TA06</name>
    <dbReference type="NCBI Taxonomy" id="2012487"/>
    <lineage>
        <taxon>Bacteria</taxon>
        <taxon>Bacteria division TA06</taxon>
    </lineage>
</organism>
<sequence length="640" mass="71617">MTGKSSRSVDTKARASKRSHDFSALSRRILQFANRGAPRIEFQREVSRMLIRFSGCDAVELRITDGKLHYRWEARMEPNERFQFEKLPYIQDEKGLALPCLPDGSSLEQTCKILLGGNFDSSYPYFTKTGSFWTGNLKEVLSSQTGEETPPDLASTGDYSSLAMIPFVIDDNNNGLIQLKSREKNFFTVEEIEFYEGVAQTIGIAMAGRRAQTKLRERVKELYCLYGIARLVEEPGISLEKILQGIADLLPPAMRYPDIASARIILDDKDYCCPPECHETRYRLAADIVVEGVKRGVVEVFYSEEKPELEVELFIAEEQSLLDAVAAQLVLIIERRQWEAERTKLEEQLRHADRLATLGQLAAGVAHELNEPLEGVLGFAQLARKSDGLPKQAGKDIEKIENAALHAREVVRKLLIFARQMPTHKTLLNLNQVVEEGLYFLESRCEKEGIEVVRDLAEGLAEITADPSQLNQVLINLVVNGLQAMSGGGRLTIRTRATEKKVILIVEDTGVGMDEEVQRQIFLPFFTTKEVGQGTGLGLAVVHGIVTSHGGTIEVESKEGKGSRFTVKLPLTRTPSGHSHNYSKHTLRSKGNNTRNTRTPSGHSHNYSEHTLRSKGNNTRNTRNTPTRPEGRDETNKETE</sequence>
<dbReference type="Gene3D" id="3.30.450.40">
    <property type="match status" value="1"/>
</dbReference>
<dbReference type="SMART" id="SM00388">
    <property type="entry name" value="HisKA"/>
    <property type="match status" value="1"/>
</dbReference>
<evidence type="ECO:0000256" key="2">
    <source>
        <dbReference type="ARBA" id="ARBA00012438"/>
    </source>
</evidence>
<dbReference type="Gene3D" id="1.10.287.130">
    <property type="match status" value="1"/>
</dbReference>
<dbReference type="SUPFAM" id="SSF55874">
    <property type="entry name" value="ATPase domain of HSP90 chaperone/DNA topoisomerase II/histidine kinase"/>
    <property type="match status" value="1"/>
</dbReference>
<dbReference type="Pfam" id="PF02518">
    <property type="entry name" value="HATPase_c"/>
    <property type="match status" value="1"/>
</dbReference>
<dbReference type="InterPro" id="IPR005467">
    <property type="entry name" value="His_kinase_dom"/>
</dbReference>
<dbReference type="Pfam" id="PF00512">
    <property type="entry name" value="HisKA"/>
    <property type="match status" value="1"/>
</dbReference>
<dbReference type="EC" id="2.7.13.3" evidence="2"/>
<evidence type="ECO:0000256" key="9">
    <source>
        <dbReference type="SAM" id="MobiDB-lite"/>
    </source>
</evidence>
<comment type="caution">
    <text evidence="11">The sequence shown here is derived from an EMBL/GenBank/DDBJ whole genome shotgun (WGS) entry which is preliminary data.</text>
</comment>
<dbReference type="GO" id="GO:0005524">
    <property type="term" value="F:ATP binding"/>
    <property type="evidence" value="ECO:0007669"/>
    <property type="project" value="UniProtKB-KW"/>
</dbReference>
<dbReference type="PANTHER" id="PTHR43065:SF46">
    <property type="entry name" value="C4-DICARBOXYLATE TRANSPORT SENSOR PROTEIN DCTB"/>
    <property type="match status" value="1"/>
</dbReference>
<dbReference type="PANTHER" id="PTHR43065">
    <property type="entry name" value="SENSOR HISTIDINE KINASE"/>
    <property type="match status" value="1"/>
</dbReference>
<dbReference type="Gene3D" id="3.30.565.10">
    <property type="entry name" value="Histidine kinase-like ATPase, C-terminal domain"/>
    <property type="match status" value="1"/>
</dbReference>
<dbReference type="SUPFAM" id="SSF55781">
    <property type="entry name" value="GAF domain-like"/>
    <property type="match status" value="1"/>
</dbReference>
<feature type="region of interest" description="Disordered" evidence="9">
    <location>
        <begin position="557"/>
        <end position="640"/>
    </location>
</feature>